<dbReference type="Pfam" id="PF08678">
    <property type="entry name" value="Rsbr_N"/>
    <property type="match status" value="1"/>
</dbReference>
<dbReference type="Pfam" id="PF01740">
    <property type="entry name" value="STAS"/>
    <property type="match status" value="1"/>
</dbReference>
<organism evidence="3 4">
    <name type="scientific">Evansella tamaricis</name>
    <dbReference type="NCBI Taxonomy" id="2069301"/>
    <lineage>
        <taxon>Bacteria</taxon>
        <taxon>Bacillati</taxon>
        <taxon>Bacillota</taxon>
        <taxon>Bacilli</taxon>
        <taxon>Bacillales</taxon>
        <taxon>Bacillaceae</taxon>
        <taxon>Evansella</taxon>
    </lineage>
</organism>
<evidence type="ECO:0000256" key="1">
    <source>
        <dbReference type="ARBA" id="ARBA00022553"/>
    </source>
</evidence>
<name>A0ABS6J9R8_9BACI</name>
<reference evidence="3 4" key="1">
    <citation type="submission" date="2021-06" db="EMBL/GenBank/DDBJ databases">
        <title>Bacillus sp. RD4P76, an endophyte from a halophyte.</title>
        <authorList>
            <person name="Sun J.-Q."/>
        </authorList>
    </citation>
    <scope>NUCLEOTIDE SEQUENCE [LARGE SCALE GENOMIC DNA]</scope>
    <source>
        <strain evidence="3 4">CGMCC 1.15917</strain>
    </source>
</reference>
<evidence type="ECO:0000313" key="3">
    <source>
        <dbReference type="EMBL" id="MBU9710434.1"/>
    </source>
</evidence>
<sequence>MNSKTRDAILSHQTSIIDYWLEEVSKFRSEDNLQSITNKVYENTNREFVDKLFLTVQNGKDDIYKDLILYAERLIQLGWPLNYITRGLQAFRKVTVETLSKAEENYSKSIEFFQEIENWIDEIVNILVNEYSGSWENTVFLQKMALKELSAPLIPVFEKISVMPLIGTIDTERAKLIMENLLEGVIEHRAEVVLIDITGVPVVDTMVAHHIIQASEAVRLVGAKCILVGIRPEIAQTIVNLGIDLGRFPTKSTLKKGIETALQLTKREIIEISEQGGITYENSNP</sequence>
<dbReference type="PANTHER" id="PTHR33745:SF3">
    <property type="entry name" value="RSBT CO-ANTAGONIST PROTEIN RSBRC"/>
    <property type="match status" value="1"/>
</dbReference>
<comment type="caution">
    <text evidence="3">The sequence shown here is derived from an EMBL/GenBank/DDBJ whole genome shotgun (WGS) entry which is preliminary data.</text>
</comment>
<dbReference type="InterPro" id="IPR002645">
    <property type="entry name" value="STAS_dom"/>
</dbReference>
<feature type="domain" description="STAS" evidence="2">
    <location>
        <begin position="150"/>
        <end position="261"/>
    </location>
</feature>
<proteinExistence type="predicted"/>
<dbReference type="CDD" id="cd19413">
    <property type="entry name" value="RsbR_N-like"/>
    <property type="match status" value="1"/>
</dbReference>
<gene>
    <name evidence="3" type="ORF">KS419_01470</name>
</gene>
<evidence type="ECO:0000313" key="4">
    <source>
        <dbReference type="Proteomes" id="UP000784880"/>
    </source>
</evidence>
<dbReference type="PANTHER" id="PTHR33745">
    <property type="entry name" value="RSBT ANTAGONIST PROTEIN RSBS-RELATED"/>
    <property type="match status" value="1"/>
</dbReference>
<dbReference type="RefSeq" id="WP_217064325.1">
    <property type="nucleotide sequence ID" value="NZ_JAHQCS010000029.1"/>
</dbReference>
<evidence type="ECO:0000259" key="2">
    <source>
        <dbReference type="PROSITE" id="PS50801"/>
    </source>
</evidence>
<dbReference type="Proteomes" id="UP000784880">
    <property type="component" value="Unassembled WGS sequence"/>
</dbReference>
<dbReference type="PROSITE" id="PS50801">
    <property type="entry name" value="STAS"/>
    <property type="match status" value="1"/>
</dbReference>
<accession>A0ABS6J9R8</accession>
<dbReference type="EMBL" id="JAHQCS010000029">
    <property type="protein sequence ID" value="MBU9710434.1"/>
    <property type="molecule type" value="Genomic_DNA"/>
</dbReference>
<protein>
    <submittedName>
        <fullName evidence="3">RsbT co-antagonist protein RsbRA</fullName>
    </submittedName>
</protein>
<keyword evidence="1" id="KW-0597">Phosphoprotein</keyword>
<dbReference type="CDD" id="cd07041">
    <property type="entry name" value="STAS_RsbR_RsbS_like"/>
    <property type="match status" value="1"/>
</dbReference>
<keyword evidence="4" id="KW-1185">Reference proteome</keyword>
<dbReference type="InterPro" id="IPR014792">
    <property type="entry name" value="RsbRA_N"/>
</dbReference>
<dbReference type="InterPro" id="IPR051932">
    <property type="entry name" value="Bact_StressResp_Reg"/>
</dbReference>